<dbReference type="STRING" id="34059.A9308_08160"/>
<evidence type="ECO:0000256" key="2">
    <source>
        <dbReference type="ARBA" id="ARBA00005062"/>
    </source>
</evidence>
<dbReference type="Pfam" id="PF01842">
    <property type="entry name" value="ACT"/>
    <property type="match status" value="1"/>
</dbReference>
<dbReference type="UniPathway" id="UPA00050">
    <property type="reaction ID" value="UER00063"/>
</dbReference>
<evidence type="ECO:0000256" key="12">
    <source>
        <dbReference type="PIRSR" id="PIRSR000098-1"/>
    </source>
</evidence>
<evidence type="ECO:0000313" key="16">
    <source>
        <dbReference type="EMBL" id="OBX76507.1"/>
    </source>
</evidence>
<dbReference type="PROSITE" id="PS01042">
    <property type="entry name" value="HOMOSER_DHGENASE"/>
    <property type="match status" value="1"/>
</dbReference>
<dbReference type="PANTHER" id="PTHR43331">
    <property type="entry name" value="HOMOSERINE DEHYDROGENASE"/>
    <property type="match status" value="1"/>
</dbReference>
<dbReference type="PANTHER" id="PTHR43331:SF1">
    <property type="entry name" value="HOMOSERINE DEHYDROGENASE"/>
    <property type="match status" value="1"/>
</dbReference>
<evidence type="ECO:0000256" key="9">
    <source>
        <dbReference type="ARBA" id="ARBA00023002"/>
    </source>
</evidence>
<evidence type="ECO:0000256" key="1">
    <source>
        <dbReference type="ARBA" id="ARBA00005056"/>
    </source>
</evidence>
<comment type="pathway">
    <text evidence="1">Amino-acid biosynthesis; L-threonine biosynthesis; L-threonine from L-aspartate: step 3/5.</text>
</comment>
<dbReference type="SUPFAM" id="SSF55347">
    <property type="entry name" value="Glyceraldehyde-3-phosphate dehydrogenase-like, C-terminal domain"/>
    <property type="match status" value="1"/>
</dbReference>
<dbReference type="InterPro" id="IPR005106">
    <property type="entry name" value="Asp/hSer_DH_NAD-bd"/>
</dbReference>
<dbReference type="AlphaFoldDB" id="A0A1B8QAU4"/>
<comment type="catalytic activity">
    <reaction evidence="11">
        <text>L-homoserine + NAD(+) = L-aspartate 4-semialdehyde + NADH + H(+)</text>
        <dbReference type="Rhea" id="RHEA:15757"/>
        <dbReference type="ChEBI" id="CHEBI:15378"/>
        <dbReference type="ChEBI" id="CHEBI:57476"/>
        <dbReference type="ChEBI" id="CHEBI:57540"/>
        <dbReference type="ChEBI" id="CHEBI:57945"/>
        <dbReference type="ChEBI" id="CHEBI:537519"/>
        <dbReference type="EC" id="1.1.1.3"/>
    </reaction>
    <physiologicalReaction direction="right-to-left" evidence="11">
        <dbReference type="Rhea" id="RHEA:15759"/>
    </physiologicalReaction>
</comment>
<evidence type="ECO:0000256" key="8">
    <source>
        <dbReference type="ARBA" id="ARBA00022857"/>
    </source>
</evidence>
<keyword evidence="7" id="KW-0791">Threonine biosynthesis</keyword>
<dbReference type="SUPFAM" id="SSF51735">
    <property type="entry name" value="NAD(P)-binding Rossmann-fold domains"/>
    <property type="match status" value="1"/>
</dbReference>
<evidence type="ECO:0000256" key="6">
    <source>
        <dbReference type="ARBA" id="ARBA00022605"/>
    </source>
</evidence>
<dbReference type="Pfam" id="PF00742">
    <property type="entry name" value="Homoserine_dh"/>
    <property type="match status" value="1"/>
</dbReference>
<name>A0A1B8QAU4_9GAMM</name>
<evidence type="ECO:0000256" key="10">
    <source>
        <dbReference type="ARBA" id="ARBA00023167"/>
    </source>
</evidence>
<evidence type="ECO:0000256" key="5">
    <source>
        <dbReference type="ARBA" id="ARBA00013376"/>
    </source>
</evidence>
<dbReference type="InterPro" id="IPR019811">
    <property type="entry name" value="HDH_CS"/>
</dbReference>
<dbReference type="FunFam" id="3.30.360.10:FF:000005">
    <property type="entry name" value="Homoserine dehydrogenase"/>
    <property type="match status" value="1"/>
</dbReference>
<feature type="binding site" evidence="13">
    <location>
        <begin position="14"/>
        <end position="21"/>
    </location>
    <ligand>
        <name>NADP(+)</name>
        <dbReference type="ChEBI" id="CHEBI:58349"/>
    </ligand>
</feature>
<keyword evidence="9" id="KW-0560">Oxidoreductase</keyword>
<keyword evidence="8 13" id="KW-0521">NADP</keyword>
<dbReference type="GO" id="GO:0050661">
    <property type="term" value="F:NADP binding"/>
    <property type="evidence" value="ECO:0007669"/>
    <property type="project" value="InterPro"/>
</dbReference>
<dbReference type="InterPro" id="IPR016204">
    <property type="entry name" value="HDH"/>
</dbReference>
<evidence type="ECO:0000256" key="14">
    <source>
        <dbReference type="RuleBase" id="RU004171"/>
    </source>
</evidence>
<dbReference type="GO" id="GO:0004412">
    <property type="term" value="F:homoserine dehydrogenase activity"/>
    <property type="evidence" value="ECO:0007669"/>
    <property type="project" value="UniProtKB-EC"/>
</dbReference>
<comment type="similarity">
    <text evidence="3 14">Belongs to the homoserine dehydrogenase family.</text>
</comment>
<dbReference type="InterPro" id="IPR045865">
    <property type="entry name" value="ACT-like_dom_sf"/>
</dbReference>
<dbReference type="EMBL" id="LZMZ01000030">
    <property type="protein sequence ID" value="OBX76507.1"/>
    <property type="molecule type" value="Genomic_DNA"/>
</dbReference>
<dbReference type="OrthoDB" id="9808167at2"/>
<dbReference type="RefSeq" id="WP_067237481.1">
    <property type="nucleotide sequence ID" value="NZ_LZMZ01000030.1"/>
</dbReference>
<dbReference type="GO" id="GO:0009088">
    <property type="term" value="P:threonine biosynthetic process"/>
    <property type="evidence" value="ECO:0007669"/>
    <property type="project" value="UniProtKB-UniPathway"/>
</dbReference>
<feature type="active site" description="Proton donor" evidence="12">
    <location>
        <position position="207"/>
    </location>
</feature>
<dbReference type="Gene3D" id="3.40.50.720">
    <property type="entry name" value="NAD(P)-binding Rossmann-like Domain"/>
    <property type="match status" value="1"/>
</dbReference>
<dbReference type="SUPFAM" id="SSF55021">
    <property type="entry name" value="ACT-like"/>
    <property type="match status" value="1"/>
</dbReference>
<gene>
    <name evidence="16" type="ORF">A9308_08160</name>
</gene>
<evidence type="ECO:0000256" key="4">
    <source>
        <dbReference type="ARBA" id="ARBA00013213"/>
    </source>
</evidence>
<dbReference type="Proteomes" id="UP000092508">
    <property type="component" value="Unassembled WGS sequence"/>
</dbReference>
<comment type="caution">
    <text evidence="16">The sequence shown here is derived from an EMBL/GenBank/DDBJ whole genome shotgun (WGS) entry which is preliminary data.</text>
</comment>
<dbReference type="Gene3D" id="3.30.70.260">
    <property type="match status" value="1"/>
</dbReference>
<feature type="domain" description="ACT" evidence="15">
    <location>
        <begin position="368"/>
        <end position="443"/>
    </location>
</feature>
<comment type="pathway">
    <text evidence="2">Amino-acid biosynthesis; L-methionine biosynthesis via de novo pathway; L-homoserine from L-aspartate: step 3/3.</text>
</comment>
<dbReference type="PROSITE" id="PS51671">
    <property type="entry name" value="ACT"/>
    <property type="match status" value="1"/>
</dbReference>
<reference evidence="16 17" key="1">
    <citation type="submission" date="2016-06" db="EMBL/GenBank/DDBJ databases">
        <title>Draft genome of Moraxella atlantae CCUG 66109.</title>
        <authorList>
            <person name="Salva-Serra F."/>
            <person name="Engstrom-Jakobsson H."/>
            <person name="Thorell K."/>
            <person name="Gonzales-Siles L."/>
            <person name="Karlsson R."/>
            <person name="Boulund F."/>
            <person name="Engstrand L."/>
            <person name="Kristiansson E."/>
            <person name="Moore E."/>
        </authorList>
    </citation>
    <scope>NUCLEOTIDE SEQUENCE [LARGE SCALE GENOMIC DNA]</scope>
    <source>
        <strain evidence="16 17">CCUG 66109</strain>
    </source>
</reference>
<dbReference type="InterPro" id="IPR001342">
    <property type="entry name" value="HDH_cat"/>
</dbReference>
<dbReference type="EC" id="1.1.1.3" evidence="4"/>
<dbReference type="UniPathway" id="UPA00051">
    <property type="reaction ID" value="UER00465"/>
</dbReference>
<protein>
    <recommendedName>
        <fullName evidence="5">Homoserine dehydrogenase</fullName>
        <ecNumber evidence="4">1.1.1.3</ecNumber>
    </recommendedName>
</protein>
<feature type="binding site" evidence="13">
    <location>
        <position position="107"/>
    </location>
    <ligand>
        <name>NADPH</name>
        <dbReference type="ChEBI" id="CHEBI:57783"/>
    </ligand>
</feature>
<keyword evidence="10" id="KW-0486">Methionine biosynthesis</keyword>
<dbReference type="PIRSF" id="PIRSF000098">
    <property type="entry name" value="Homoser_dehydrog"/>
    <property type="match status" value="1"/>
</dbReference>
<keyword evidence="6" id="KW-0028">Amino-acid biosynthesis</keyword>
<dbReference type="InterPro" id="IPR036291">
    <property type="entry name" value="NAD(P)-bd_dom_sf"/>
</dbReference>
<dbReference type="NCBIfam" id="NF004976">
    <property type="entry name" value="PRK06349.1"/>
    <property type="match status" value="1"/>
</dbReference>
<dbReference type="CDD" id="cd04881">
    <property type="entry name" value="ACT_HSDH-Hom"/>
    <property type="match status" value="1"/>
</dbReference>
<evidence type="ECO:0000256" key="13">
    <source>
        <dbReference type="PIRSR" id="PIRSR000098-2"/>
    </source>
</evidence>
<evidence type="ECO:0000259" key="15">
    <source>
        <dbReference type="PROSITE" id="PS51671"/>
    </source>
</evidence>
<evidence type="ECO:0000256" key="7">
    <source>
        <dbReference type="ARBA" id="ARBA00022697"/>
    </source>
</evidence>
<accession>A0A1B8QAU4</accession>
<dbReference type="GO" id="GO:0009086">
    <property type="term" value="P:methionine biosynthetic process"/>
    <property type="evidence" value="ECO:0007669"/>
    <property type="project" value="UniProtKB-KW"/>
</dbReference>
<dbReference type="Gene3D" id="3.30.360.10">
    <property type="entry name" value="Dihydrodipicolinate Reductase, domain 2"/>
    <property type="match status" value="1"/>
</dbReference>
<proteinExistence type="inferred from homology"/>
<dbReference type="InterPro" id="IPR002912">
    <property type="entry name" value="ACT_dom"/>
</dbReference>
<organism evidence="16 17">
    <name type="scientific">Faucicola atlantae</name>
    <dbReference type="NCBI Taxonomy" id="34059"/>
    <lineage>
        <taxon>Bacteria</taxon>
        <taxon>Pseudomonadati</taxon>
        <taxon>Pseudomonadota</taxon>
        <taxon>Gammaproteobacteria</taxon>
        <taxon>Moraxellales</taxon>
        <taxon>Moraxellaceae</taxon>
        <taxon>Faucicola</taxon>
    </lineage>
</organism>
<sequence>MQQAAPSAVRLAILGVGTVGTGVVNLLANNGDEIKRRIGRDIIITHVGTRRPRHDLPASIAQSADLLDIVAQDDVDIVLELMGGTTVAKDVIIAAIKHGKHVVTANKALLAEHGNEIFALAEQHGVHVAFEAAVAGGIPIIKTLREALAGNRINWLAGIINGTGNFIMSEMRDKGRNFDDVLAEAQALGYAEADPTFDIEGIDAAHKLTLLASIAFGIRLQFSQVYCEGITRITAQDVQYAKELGYRIKHLGFAVRRTLADGQEGIEMRVHPTLIPKDSLLAHVNGVKNAVLVDAEPVGQTLYYGAGAGAGATASAVVADVADVARTLACSVPSSAPTAHGVAHLGFLPDALQPTYVLNSDEFVSGYYLRLKVKDDLGVLASITQILSNNHISIAAILQRPAHTAGEVPVIILVEPVLERHMNTAIAQIETLDSVTDSVMRIRIEALAANQ</sequence>
<dbReference type="Pfam" id="PF03447">
    <property type="entry name" value="NAD_binding_3"/>
    <property type="match status" value="1"/>
</dbReference>
<feature type="binding site" evidence="13">
    <location>
        <position position="192"/>
    </location>
    <ligand>
        <name>L-homoserine</name>
        <dbReference type="ChEBI" id="CHEBI:57476"/>
    </ligand>
</feature>
<evidence type="ECO:0000313" key="17">
    <source>
        <dbReference type="Proteomes" id="UP000092508"/>
    </source>
</evidence>
<evidence type="ECO:0000256" key="3">
    <source>
        <dbReference type="ARBA" id="ARBA00006753"/>
    </source>
</evidence>
<evidence type="ECO:0000256" key="11">
    <source>
        <dbReference type="ARBA" id="ARBA00049031"/>
    </source>
</evidence>